<dbReference type="EC" id="7.3.2.7" evidence="3"/>
<comment type="similarity">
    <text evidence="1">Belongs to the arsA ATPase family.</text>
</comment>
<gene>
    <name evidence="5" type="ORF">P245_04410</name>
</gene>
<dbReference type="InterPro" id="IPR025723">
    <property type="entry name" value="ArsA/GET3_ATPase-like"/>
</dbReference>
<comment type="caution">
    <text evidence="5">The sequence shown here is derived from an EMBL/GenBank/DDBJ whole genome shotgun (WGS) entry which is preliminary data.</text>
</comment>
<sequence length="288" mass="31038">PAAVDSPIELDEPGMADLIDGIAADGHGLVMLMGKGGVGKTTLAAAIAVELAHRGLPVHLTTSDPAAHLTDTLDSSLDNLTVSRIDPHAETERYRQHVLETKGAQLDAEGRALLEEDLRSPCTEEIAVFQAFSRIIREAGKKFVVMDTAPTGHTLLLLDATGAYHREVSRQMGKTGVHFTTPMMQLQDPKQTKVLVVTLAETTPVLEAANLQADLRRAGIEPWAWIINTSVAASLAKSPLLRQRAANELREISAVANQHAARYAVVPLLKEEPIGAERLRALVKVNVK</sequence>
<dbReference type="CDD" id="cd02035">
    <property type="entry name" value="ArsA"/>
    <property type="match status" value="1"/>
</dbReference>
<evidence type="ECO:0000256" key="2">
    <source>
        <dbReference type="ARBA" id="ARBA00052296"/>
    </source>
</evidence>
<dbReference type="GO" id="GO:0016887">
    <property type="term" value="F:ATP hydrolysis activity"/>
    <property type="evidence" value="ECO:0007669"/>
    <property type="project" value="InterPro"/>
</dbReference>
<dbReference type="RefSeq" id="WP_034377723.1">
    <property type="nucleotide sequence ID" value="NZ_AWTN01000021.1"/>
</dbReference>
<feature type="non-terminal residue" evidence="5">
    <location>
        <position position="1"/>
    </location>
</feature>
<accession>A0A0E3BQ72</accession>
<evidence type="ECO:0000313" key="6">
    <source>
        <dbReference type="Proteomes" id="UP000029567"/>
    </source>
</evidence>
<dbReference type="PANTHER" id="PTHR10803">
    <property type="entry name" value="ARSENICAL PUMP-DRIVING ATPASE ARSENITE-TRANSLOCATING ATPASE"/>
    <property type="match status" value="1"/>
</dbReference>
<dbReference type="InterPro" id="IPR027417">
    <property type="entry name" value="P-loop_NTPase"/>
</dbReference>
<dbReference type="SUPFAM" id="SSF52540">
    <property type="entry name" value="P-loop containing nucleoside triphosphate hydrolases"/>
    <property type="match status" value="1"/>
</dbReference>
<evidence type="ECO:0000313" key="5">
    <source>
        <dbReference type="EMBL" id="KGG98277.1"/>
    </source>
</evidence>
<dbReference type="Pfam" id="PF02374">
    <property type="entry name" value="ArsA_ATPase"/>
    <property type="match status" value="1"/>
</dbReference>
<dbReference type="GO" id="GO:0015446">
    <property type="term" value="F:ATPase-coupled arsenite transmembrane transporter activity"/>
    <property type="evidence" value="ECO:0007669"/>
    <property type="project" value="UniProtKB-EC"/>
</dbReference>
<dbReference type="EMBL" id="AWTN01000021">
    <property type="protein sequence ID" value="KGG98277.1"/>
    <property type="molecule type" value="Genomic_DNA"/>
</dbReference>
<protein>
    <recommendedName>
        <fullName evidence="3">arsenite-transporting ATPase</fullName>
        <ecNumber evidence="3">7.3.2.7</ecNumber>
    </recommendedName>
</protein>
<reference evidence="5 6" key="1">
    <citation type="submission" date="2013-09" db="EMBL/GenBank/DDBJ databases">
        <title>High correlation between genotypes and phenotypes of environmental bacteria Comamonas testosteroni strains.</title>
        <authorList>
            <person name="Liu L."/>
            <person name="Zhu W."/>
            <person name="Xia X."/>
            <person name="Xu B."/>
            <person name="Luo M."/>
            <person name="Wang G."/>
        </authorList>
    </citation>
    <scope>NUCLEOTIDE SEQUENCE [LARGE SCALE GENOMIC DNA]</scope>
    <source>
        <strain evidence="5 6">JL14</strain>
    </source>
</reference>
<dbReference type="AlphaFoldDB" id="A0A0E3BQ72"/>
<dbReference type="Proteomes" id="UP000029567">
    <property type="component" value="Unassembled WGS sequence"/>
</dbReference>
<dbReference type="InterPro" id="IPR016300">
    <property type="entry name" value="ATPase_ArsA/GET3"/>
</dbReference>
<evidence type="ECO:0000256" key="3">
    <source>
        <dbReference type="ARBA" id="ARBA00066752"/>
    </source>
</evidence>
<dbReference type="Gene3D" id="3.40.50.300">
    <property type="entry name" value="P-loop containing nucleotide triphosphate hydrolases"/>
    <property type="match status" value="1"/>
</dbReference>
<organism evidence="5 6">
    <name type="scientific">Comamonas thiooxydans</name>
    <dbReference type="NCBI Taxonomy" id="363952"/>
    <lineage>
        <taxon>Bacteria</taxon>
        <taxon>Pseudomonadati</taxon>
        <taxon>Pseudomonadota</taxon>
        <taxon>Betaproteobacteria</taxon>
        <taxon>Burkholderiales</taxon>
        <taxon>Comamonadaceae</taxon>
        <taxon>Comamonas</taxon>
    </lineage>
</organism>
<dbReference type="GO" id="GO:0005524">
    <property type="term" value="F:ATP binding"/>
    <property type="evidence" value="ECO:0007669"/>
    <property type="project" value="InterPro"/>
</dbReference>
<feature type="domain" description="ArsA/GET3 Anion-transporting ATPase-like" evidence="4">
    <location>
        <begin position="29"/>
        <end position="171"/>
    </location>
</feature>
<comment type="catalytic activity">
    <reaction evidence="2">
        <text>arsenite(in) + ATP + H2O = arsenite(out) + ADP + phosphate + H(+)</text>
        <dbReference type="Rhea" id="RHEA:11348"/>
        <dbReference type="ChEBI" id="CHEBI:15377"/>
        <dbReference type="ChEBI" id="CHEBI:15378"/>
        <dbReference type="ChEBI" id="CHEBI:29242"/>
        <dbReference type="ChEBI" id="CHEBI:30616"/>
        <dbReference type="ChEBI" id="CHEBI:43474"/>
        <dbReference type="ChEBI" id="CHEBI:456216"/>
        <dbReference type="EC" id="7.3.2.7"/>
    </reaction>
</comment>
<name>A0A0E3BQ72_9BURK</name>
<proteinExistence type="inferred from homology"/>
<evidence type="ECO:0000256" key="1">
    <source>
        <dbReference type="ARBA" id="ARBA00011040"/>
    </source>
</evidence>
<evidence type="ECO:0000259" key="4">
    <source>
        <dbReference type="Pfam" id="PF02374"/>
    </source>
</evidence>
<dbReference type="PANTHER" id="PTHR10803:SF3">
    <property type="entry name" value="ATPASE GET3"/>
    <property type="match status" value="1"/>
</dbReference>